<reference evidence="5" key="1">
    <citation type="journal article" date="2014" name="Nucleic Acids Res.">
        <title>The evolutionary dynamics of variant antigen genes in Babesia reveal a history of genomic innovation underlying host-parasite interaction.</title>
        <authorList>
            <person name="Jackson A.P."/>
            <person name="Otto T.D."/>
            <person name="Darby A."/>
            <person name="Ramaprasad A."/>
            <person name="Xia D."/>
            <person name="Echaide I.E."/>
            <person name="Farber M."/>
            <person name="Gahlot S."/>
            <person name="Gamble J."/>
            <person name="Gupta D."/>
            <person name="Gupta Y."/>
            <person name="Jackson L."/>
            <person name="Malandrin L."/>
            <person name="Malas T.B."/>
            <person name="Moussa E."/>
            <person name="Nair M."/>
            <person name="Reid A.J."/>
            <person name="Sanders M."/>
            <person name="Sharma J."/>
            <person name="Tracey A."/>
            <person name="Quail M.A."/>
            <person name="Weir W."/>
            <person name="Wastling J.M."/>
            <person name="Hall N."/>
            <person name="Willadsen P."/>
            <person name="Lingelbach K."/>
            <person name="Shiels B."/>
            <person name="Tait A."/>
            <person name="Berriman M."/>
            <person name="Allred D.R."/>
            <person name="Pain A."/>
        </authorList>
    </citation>
    <scope>NUCLEOTIDE SEQUENCE [LARGE SCALE GENOMIC DNA]</scope>
    <source>
        <strain evidence="5">Bond</strain>
    </source>
</reference>
<feature type="domain" description="EF-hand" evidence="3">
    <location>
        <begin position="507"/>
        <end position="542"/>
    </location>
</feature>
<proteinExistence type="predicted"/>
<dbReference type="Proteomes" id="UP000033188">
    <property type="component" value="Chromosome 3"/>
</dbReference>
<accession>A0A061D8U7</accession>
<dbReference type="InterPro" id="IPR002048">
    <property type="entry name" value="EF_hand_dom"/>
</dbReference>
<dbReference type="SUPFAM" id="SSF47473">
    <property type="entry name" value="EF-hand"/>
    <property type="match status" value="1"/>
</dbReference>
<dbReference type="EMBL" id="LK391709">
    <property type="protein sequence ID" value="CDR97136.1"/>
    <property type="molecule type" value="Genomic_DNA"/>
</dbReference>
<dbReference type="GeneID" id="24565677"/>
<evidence type="ECO:0000256" key="1">
    <source>
        <dbReference type="ARBA" id="ARBA00022837"/>
    </source>
</evidence>
<protein>
    <submittedName>
        <fullName evidence="4">Membrane protein, putative</fullName>
    </submittedName>
</protein>
<organism evidence="4 5">
    <name type="scientific">Babesia bigemina</name>
    <dbReference type="NCBI Taxonomy" id="5866"/>
    <lineage>
        <taxon>Eukaryota</taxon>
        <taxon>Sar</taxon>
        <taxon>Alveolata</taxon>
        <taxon>Apicomplexa</taxon>
        <taxon>Aconoidasida</taxon>
        <taxon>Piroplasmida</taxon>
        <taxon>Babesiidae</taxon>
        <taxon>Babesia</taxon>
    </lineage>
</organism>
<dbReference type="Gene3D" id="1.10.238.10">
    <property type="entry name" value="EF-hand"/>
    <property type="match status" value="1"/>
</dbReference>
<keyword evidence="2" id="KW-0472">Membrane</keyword>
<dbReference type="KEGG" id="bbig:BBBOND_0310390"/>
<dbReference type="RefSeq" id="XP_012769322.1">
    <property type="nucleotide sequence ID" value="XM_012913868.1"/>
</dbReference>
<dbReference type="PROSITE" id="PS00018">
    <property type="entry name" value="EF_HAND_1"/>
    <property type="match status" value="2"/>
</dbReference>
<sequence>MAGHLTCSIKAFVAFLYAVYFVYLLTPLITRLAPFDSAGITQLIRSGLCTSSFTQDWAGSVWSCKDTRGARDGFVHVEDVSFFTNGGAAGATLVRTTKTKDGVTVDEIPSVTHAAYELLRICQKVERPLKRQSETQMHGLNLLKDVCPFLAAHIARNMPDKTLVSDTDDTWELVRVLLSTVGNVKGVAVTKFLSRLEVAHDKEHTSPKQRAGDQHIINIMRPVVTYLAENAEHRLPAEKITSSKLIKTQSPLSHVAQYAIPTFLAPALGGAKESVIRLFTTFPEAAAMFIFAIQRKLASYPRLAAATVEDRLVLLGIFIASLQVMTTTTFDSLDAFANIASKTGVDWTSRAPLDEFWDLVAKDKRSRALVFNMLRRAEALTVDPEFFGAMTYNVEIAARVTDHVLATYGLKANTPLERSSLIENVVYHMVQMCRFCVVDADNTGNLSLQEFIGTLMGEEDAKVFREHVSQVSDQQYNLFVRYNFDFINGRVKMAKLHNRKALEAINEKYNEVLDTFMVVDTDASGEVSLEEFIQHAYVTTPLTALDMTR</sequence>
<evidence type="ECO:0000259" key="3">
    <source>
        <dbReference type="PROSITE" id="PS50222"/>
    </source>
</evidence>
<dbReference type="GO" id="GO:0005509">
    <property type="term" value="F:calcium ion binding"/>
    <property type="evidence" value="ECO:0007669"/>
    <property type="project" value="InterPro"/>
</dbReference>
<dbReference type="VEuPathDB" id="PiroplasmaDB:BBBOND_0310390"/>
<dbReference type="OMA" id="GICNNES"/>
<dbReference type="AlphaFoldDB" id="A0A061D8U7"/>
<name>A0A061D8U7_BABBI</name>
<evidence type="ECO:0000256" key="2">
    <source>
        <dbReference type="SAM" id="Phobius"/>
    </source>
</evidence>
<feature type="transmembrane region" description="Helical" evidence="2">
    <location>
        <begin position="12"/>
        <end position="33"/>
    </location>
</feature>
<dbReference type="OrthoDB" id="364450at2759"/>
<dbReference type="InterPro" id="IPR011992">
    <property type="entry name" value="EF-hand-dom_pair"/>
</dbReference>
<keyword evidence="2" id="KW-0812">Transmembrane</keyword>
<keyword evidence="1" id="KW-0106">Calcium</keyword>
<dbReference type="PROSITE" id="PS50222">
    <property type="entry name" value="EF_HAND_2"/>
    <property type="match status" value="1"/>
</dbReference>
<gene>
    <name evidence="4" type="ORF">BBBOND_0310390</name>
</gene>
<evidence type="ECO:0000313" key="4">
    <source>
        <dbReference type="EMBL" id="CDR97136.1"/>
    </source>
</evidence>
<evidence type="ECO:0000313" key="5">
    <source>
        <dbReference type="Proteomes" id="UP000033188"/>
    </source>
</evidence>
<keyword evidence="2" id="KW-1133">Transmembrane helix</keyword>
<keyword evidence="5" id="KW-1185">Reference proteome</keyword>
<dbReference type="InterPro" id="IPR018247">
    <property type="entry name" value="EF_Hand_1_Ca_BS"/>
</dbReference>